<evidence type="ECO:0000313" key="5">
    <source>
        <dbReference type="Ensembl" id="ENSCCNP00000024306.1"/>
    </source>
</evidence>
<organism evidence="5">
    <name type="scientific">Castor canadensis</name>
    <name type="common">American beaver</name>
    <dbReference type="NCBI Taxonomy" id="51338"/>
    <lineage>
        <taxon>Eukaryota</taxon>
        <taxon>Metazoa</taxon>
        <taxon>Chordata</taxon>
        <taxon>Craniata</taxon>
        <taxon>Vertebrata</taxon>
        <taxon>Euteleostomi</taxon>
        <taxon>Mammalia</taxon>
        <taxon>Eutheria</taxon>
        <taxon>Euarchontoglires</taxon>
        <taxon>Glires</taxon>
        <taxon>Rodentia</taxon>
        <taxon>Castorimorpha</taxon>
        <taxon>Castoridae</taxon>
        <taxon>Castor</taxon>
    </lineage>
</organism>
<evidence type="ECO:0000256" key="3">
    <source>
        <dbReference type="SAM" id="MobiDB-lite"/>
    </source>
</evidence>
<dbReference type="GO" id="GO:0008270">
    <property type="term" value="F:zinc ion binding"/>
    <property type="evidence" value="ECO:0007669"/>
    <property type="project" value="UniProtKB-KW"/>
</dbReference>
<reference evidence="5" key="1">
    <citation type="submission" date="2023-09" db="UniProtKB">
        <authorList>
            <consortium name="Ensembl"/>
        </authorList>
    </citation>
    <scope>IDENTIFICATION</scope>
</reference>
<sequence>MSSRSKRESRGSTRGKRESESRGSSGRVKRERDREPEAASTRGSPVRVKREVEPGSVREAPAPAVPAVRVKREREADEDSEPEREVRAKNGRVDSEDRRSRHCPYLDTINRSVLDFDFEKLCSISLSHINAYACLVCGKYFQAFCSFLQAGV</sequence>
<evidence type="ECO:0000256" key="1">
    <source>
        <dbReference type="ARBA" id="ARBA00022786"/>
    </source>
</evidence>
<keyword evidence="2" id="KW-0862">Zinc</keyword>
<keyword evidence="2" id="KW-0863">Zinc-finger</keyword>
<feature type="region of interest" description="Disordered" evidence="3">
    <location>
        <begin position="1"/>
        <end position="100"/>
    </location>
</feature>
<dbReference type="InterPro" id="IPR013083">
    <property type="entry name" value="Znf_RING/FYVE/PHD"/>
</dbReference>
<keyword evidence="2" id="KW-0479">Metal-binding</keyword>
<dbReference type="SUPFAM" id="SSF57850">
    <property type="entry name" value="RING/U-box"/>
    <property type="match status" value="1"/>
</dbReference>
<keyword evidence="1" id="KW-0833">Ubl conjugation pathway</keyword>
<protein>
    <recommendedName>
        <fullName evidence="4">UBP-type domain-containing protein</fullName>
    </recommendedName>
</protein>
<proteinExistence type="predicted"/>
<evidence type="ECO:0000256" key="2">
    <source>
        <dbReference type="PROSITE-ProRule" id="PRU00502"/>
    </source>
</evidence>
<dbReference type="Gene3D" id="3.30.40.10">
    <property type="entry name" value="Zinc/RING finger domain, C3HC4 (zinc finger)"/>
    <property type="match status" value="1"/>
</dbReference>
<evidence type="ECO:0000259" key="4">
    <source>
        <dbReference type="PROSITE" id="PS50271"/>
    </source>
</evidence>
<accession>A0A8C0ZW84</accession>
<feature type="compositionally biased region" description="Basic and acidic residues" evidence="3">
    <location>
        <begin position="83"/>
        <end position="99"/>
    </location>
</feature>
<feature type="compositionally biased region" description="Basic and acidic residues" evidence="3">
    <location>
        <begin position="28"/>
        <end position="37"/>
    </location>
</feature>
<dbReference type="Ensembl" id="ENSCCNT00000030994.1">
    <property type="protein sequence ID" value="ENSCCNP00000024306.1"/>
    <property type="gene ID" value="ENSCCNG00000023804.1"/>
</dbReference>
<dbReference type="InterPro" id="IPR001607">
    <property type="entry name" value="Znf_UBP"/>
</dbReference>
<feature type="domain" description="UBP-type" evidence="4">
    <location>
        <begin position="101"/>
        <end position="152"/>
    </location>
</feature>
<feature type="compositionally biased region" description="Low complexity" evidence="3">
    <location>
        <begin position="57"/>
        <end position="68"/>
    </location>
</feature>
<dbReference type="AlphaFoldDB" id="A0A8C0ZW84"/>
<name>A0A8C0ZW84_CASCN</name>
<dbReference type="PROSITE" id="PS50271">
    <property type="entry name" value="ZF_UBP"/>
    <property type="match status" value="1"/>
</dbReference>
<feature type="compositionally biased region" description="Basic and acidic residues" evidence="3">
    <location>
        <begin position="1"/>
        <end position="21"/>
    </location>
</feature>